<name>A0A183JPY4_9TREM</name>
<reference evidence="3 4" key="2">
    <citation type="submission" date="2018-11" db="EMBL/GenBank/DDBJ databases">
        <authorList>
            <consortium name="Pathogen Informatics"/>
        </authorList>
    </citation>
    <scope>NUCLEOTIDE SEQUENCE [LARGE SCALE GENOMIC DNA]</scope>
    <source>
        <strain evidence="3">Dakar</strain>
        <strain evidence="4">Dakar, Senegal</strain>
    </source>
</reference>
<feature type="compositionally biased region" description="Polar residues" evidence="2">
    <location>
        <begin position="162"/>
        <end position="178"/>
    </location>
</feature>
<dbReference type="Proteomes" id="UP000279833">
    <property type="component" value="Unassembled WGS sequence"/>
</dbReference>
<protein>
    <submittedName>
        <fullName evidence="5">GATA zinc finger domain-containing protein 14-like</fullName>
    </submittedName>
</protein>
<organism evidence="5">
    <name type="scientific">Schistosoma curassoni</name>
    <dbReference type="NCBI Taxonomy" id="6186"/>
    <lineage>
        <taxon>Eukaryota</taxon>
        <taxon>Metazoa</taxon>
        <taxon>Spiralia</taxon>
        <taxon>Lophotrochozoa</taxon>
        <taxon>Platyhelminthes</taxon>
        <taxon>Trematoda</taxon>
        <taxon>Digenea</taxon>
        <taxon>Strigeidida</taxon>
        <taxon>Schistosomatoidea</taxon>
        <taxon>Schistosomatidae</taxon>
        <taxon>Schistosoma</taxon>
    </lineage>
</organism>
<dbReference type="AlphaFoldDB" id="A0A183JPY4"/>
<feature type="region of interest" description="Disordered" evidence="2">
    <location>
        <begin position="159"/>
        <end position="178"/>
    </location>
</feature>
<evidence type="ECO:0000256" key="1">
    <source>
        <dbReference type="SAM" id="Coils"/>
    </source>
</evidence>
<sequence>MEIDHIPLENNYKEQTLKYKQHEKELVEKLNQIKQEHLNNNNNNNNKYMREISKTTSEMTRTTNTVNNDNINNNTRQILPIIITSPEEEKYDKKSPTEQEYIHKNLGIINAVNNNNNDDDDDDDVDDDERDDVQNVDNYLSRKSIHSFSTTTSTDYTYYPNEHSNYNQKPQNTSQDQYNSHMNKIKVYTNMPDAAISQHNNDNNYYNHKNKVSDANQRLTFYPHPPETDNQYLAPNHMYDKLYKLNEDFSGKSRRETEERKRGGFYRKCTYNTYQQRTNQAHLNFADAVHTLVKQANVMAKRNRINKYLRKKG</sequence>
<feature type="coiled-coil region" evidence="1">
    <location>
        <begin position="12"/>
        <end position="58"/>
    </location>
</feature>
<evidence type="ECO:0000313" key="3">
    <source>
        <dbReference type="EMBL" id="VDO90881.1"/>
    </source>
</evidence>
<proteinExistence type="predicted"/>
<keyword evidence="1" id="KW-0175">Coiled coil</keyword>
<dbReference type="WBParaSite" id="SCUD_0000477101-mRNA-1">
    <property type="protein sequence ID" value="SCUD_0000477101-mRNA-1"/>
    <property type="gene ID" value="SCUD_0000477101"/>
</dbReference>
<evidence type="ECO:0000313" key="5">
    <source>
        <dbReference type="WBParaSite" id="SCUD_0000477101-mRNA-1"/>
    </source>
</evidence>
<evidence type="ECO:0000256" key="2">
    <source>
        <dbReference type="SAM" id="MobiDB-lite"/>
    </source>
</evidence>
<keyword evidence="4" id="KW-1185">Reference proteome</keyword>
<reference evidence="5" key="1">
    <citation type="submission" date="2016-06" db="UniProtKB">
        <authorList>
            <consortium name="WormBaseParasite"/>
        </authorList>
    </citation>
    <scope>IDENTIFICATION</scope>
</reference>
<feature type="compositionally biased region" description="Acidic residues" evidence="2">
    <location>
        <begin position="117"/>
        <end position="131"/>
    </location>
</feature>
<gene>
    <name evidence="3" type="ORF">SCUD_LOCUS4771</name>
</gene>
<dbReference type="EMBL" id="UZAK01006755">
    <property type="protein sequence ID" value="VDO90881.1"/>
    <property type="molecule type" value="Genomic_DNA"/>
</dbReference>
<feature type="region of interest" description="Disordered" evidence="2">
    <location>
        <begin position="112"/>
        <end position="135"/>
    </location>
</feature>
<evidence type="ECO:0000313" key="4">
    <source>
        <dbReference type="Proteomes" id="UP000279833"/>
    </source>
</evidence>
<dbReference type="STRING" id="6186.A0A183JPY4"/>
<accession>A0A183JPY4</accession>